<dbReference type="AlphaFoldDB" id="A0A175R5X9"/>
<accession>A0A175R5X9</accession>
<name>A0A175R5X9_9HYPH</name>
<organism evidence="2 3">
    <name type="scientific">Aureimonas ureilytica</name>
    <dbReference type="NCBI Taxonomy" id="401562"/>
    <lineage>
        <taxon>Bacteria</taxon>
        <taxon>Pseudomonadati</taxon>
        <taxon>Pseudomonadota</taxon>
        <taxon>Alphaproteobacteria</taxon>
        <taxon>Hyphomicrobiales</taxon>
        <taxon>Aurantimonadaceae</taxon>
        <taxon>Aureimonas</taxon>
    </lineage>
</organism>
<comment type="caution">
    <text evidence="2">The sequence shown here is derived from an EMBL/GenBank/DDBJ whole genome shotgun (WGS) entry which is preliminary data.</text>
</comment>
<dbReference type="Proteomes" id="UP000078272">
    <property type="component" value="Unassembled WGS sequence"/>
</dbReference>
<evidence type="ECO:0000256" key="1">
    <source>
        <dbReference type="SAM" id="MobiDB-lite"/>
    </source>
</evidence>
<dbReference type="EMBL" id="LDPZ01000030">
    <property type="protein sequence ID" value="KTQ94118.1"/>
    <property type="molecule type" value="Genomic_DNA"/>
</dbReference>
<feature type="compositionally biased region" description="Basic and acidic residues" evidence="1">
    <location>
        <begin position="66"/>
        <end position="81"/>
    </location>
</feature>
<protein>
    <submittedName>
        <fullName evidence="2">Uncharacterized protein</fullName>
    </submittedName>
</protein>
<gene>
    <name evidence="2" type="ORF">NS226_14855</name>
</gene>
<feature type="compositionally biased region" description="Low complexity" evidence="1">
    <location>
        <begin position="36"/>
        <end position="46"/>
    </location>
</feature>
<proteinExistence type="predicted"/>
<evidence type="ECO:0000313" key="2">
    <source>
        <dbReference type="EMBL" id="KTQ94118.1"/>
    </source>
</evidence>
<sequence>MMSDNEPNRLNDTRLDADVSVLGDDRGGEPKVSRVGGAPAPDAAAGLREQAASSHAQPEGNSAQDDLEHRRATADARRDVASRLPKS</sequence>
<feature type="region of interest" description="Disordered" evidence="1">
    <location>
        <begin position="1"/>
        <end position="87"/>
    </location>
</feature>
<reference evidence="2 3" key="1">
    <citation type="journal article" date="2016" name="Front. Microbiol.">
        <title>Genomic Resource of Rice Seed Associated Bacteria.</title>
        <authorList>
            <person name="Midha S."/>
            <person name="Bansal K."/>
            <person name="Sharma S."/>
            <person name="Kumar N."/>
            <person name="Patil P.P."/>
            <person name="Chaudhry V."/>
            <person name="Patil P.B."/>
        </authorList>
    </citation>
    <scope>NUCLEOTIDE SEQUENCE [LARGE SCALE GENOMIC DNA]</scope>
    <source>
        <strain evidence="2 3">NS226</strain>
    </source>
</reference>
<dbReference type="PATRIC" id="fig|401562.3.peg.2674"/>
<feature type="compositionally biased region" description="Polar residues" evidence="1">
    <location>
        <begin position="51"/>
        <end position="64"/>
    </location>
</feature>
<evidence type="ECO:0000313" key="3">
    <source>
        <dbReference type="Proteomes" id="UP000078272"/>
    </source>
</evidence>
<feature type="compositionally biased region" description="Basic and acidic residues" evidence="1">
    <location>
        <begin position="1"/>
        <end position="32"/>
    </location>
</feature>